<keyword evidence="1" id="KW-0812">Transmembrane</keyword>
<evidence type="ECO:0000313" key="3">
    <source>
        <dbReference type="Proteomes" id="UP001589766"/>
    </source>
</evidence>
<feature type="transmembrane region" description="Helical" evidence="1">
    <location>
        <begin position="62"/>
        <end position="82"/>
    </location>
</feature>
<gene>
    <name evidence="2" type="ORF">ACFFIO_08010</name>
</gene>
<evidence type="ECO:0000313" key="2">
    <source>
        <dbReference type="EMBL" id="MFC0248444.1"/>
    </source>
</evidence>
<dbReference type="RefSeq" id="WP_378041060.1">
    <property type="nucleotide sequence ID" value="NZ_JBHLWH010000021.1"/>
</dbReference>
<keyword evidence="1" id="KW-0472">Membrane</keyword>
<dbReference type="EMBL" id="JBHLWH010000021">
    <property type="protein sequence ID" value="MFC0248444.1"/>
    <property type="molecule type" value="Genomic_DNA"/>
</dbReference>
<keyword evidence="3" id="KW-1185">Reference proteome</keyword>
<dbReference type="Proteomes" id="UP001589766">
    <property type="component" value="Unassembled WGS sequence"/>
</dbReference>
<accession>A0ABV6F536</accession>
<reference evidence="2 3" key="1">
    <citation type="submission" date="2024-09" db="EMBL/GenBank/DDBJ databases">
        <authorList>
            <person name="Sun Q."/>
            <person name="Mori K."/>
        </authorList>
    </citation>
    <scope>NUCLEOTIDE SEQUENCE [LARGE SCALE GENOMIC DNA]</scope>
    <source>
        <strain evidence="2 3">CCM 7609</strain>
    </source>
</reference>
<evidence type="ECO:0000256" key="1">
    <source>
        <dbReference type="SAM" id="Phobius"/>
    </source>
</evidence>
<keyword evidence="1" id="KW-1133">Transmembrane helix</keyword>
<feature type="transmembrane region" description="Helical" evidence="1">
    <location>
        <begin position="103"/>
        <end position="124"/>
    </location>
</feature>
<sequence length="182" mass="20223">MELRSDVRPILKAHFATLRNTNGRMPFPELLANFIAPVLLGAGFGVWQVFADTDFPFGNLLAGLAILFGFFLALTTFVFGLRRQVSTRRPLTDLRAPALIDELFINCEYAVIVSGASTMLALLFDIIGWGLLGSVLVTLLAHIFVLVMMCLKRLNRAYDIHKEDLRAEARAARDSRQRGQAA</sequence>
<comment type="caution">
    <text evidence="2">The sequence shown here is derived from an EMBL/GenBank/DDBJ whole genome shotgun (WGS) entry which is preliminary data.</text>
</comment>
<feature type="transmembrane region" description="Helical" evidence="1">
    <location>
        <begin position="130"/>
        <end position="151"/>
    </location>
</feature>
<feature type="transmembrane region" description="Helical" evidence="1">
    <location>
        <begin position="30"/>
        <end position="50"/>
    </location>
</feature>
<organism evidence="2 3">
    <name type="scientific">Citricoccus parietis</name>
    <dbReference type="NCBI Taxonomy" id="592307"/>
    <lineage>
        <taxon>Bacteria</taxon>
        <taxon>Bacillati</taxon>
        <taxon>Actinomycetota</taxon>
        <taxon>Actinomycetes</taxon>
        <taxon>Micrococcales</taxon>
        <taxon>Micrococcaceae</taxon>
        <taxon>Citricoccus</taxon>
    </lineage>
</organism>
<protein>
    <submittedName>
        <fullName evidence="2">Uncharacterized protein</fullName>
    </submittedName>
</protein>
<name>A0ABV6F536_9MICC</name>
<proteinExistence type="predicted"/>